<keyword evidence="1" id="KW-1133">Transmembrane helix</keyword>
<dbReference type="KEGG" id="tng:GSTEN00009852G001"/>
<dbReference type="EMBL" id="CAAE01011625">
    <property type="protein sequence ID" value="CAF93968.1"/>
    <property type="molecule type" value="Genomic_DNA"/>
</dbReference>
<evidence type="ECO:0000256" key="1">
    <source>
        <dbReference type="SAM" id="Phobius"/>
    </source>
</evidence>
<accession>Q4SZG4</accession>
<feature type="non-terminal residue" evidence="2">
    <location>
        <position position="1"/>
    </location>
</feature>
<dbReference type="AlphaFoldDB" id="Q4SZG4"/>
<keyword evidence="1" id="KW-0472">Membrane</keyword>
<proteinExistence type="predicted"/>
<organism evidence="2">
    <name type="scientific">Tetraodon nigroviridis</name>
    <name type="common">Spotted green pufferfish</name>
    <name type="synonym">Chelonodon nigroviridis</name>
    <dbReference type="NCBI Taxonomy" id="99883"/>
    <lineage>
        <taxon>Eukaryota</taxon>
        <taxon>Metazoa</taxon>
        <taxon>Chordata</taxon>
        <taxon>Craniata</taxon>
        <taxon>Vertebrata</taxon>
        <taxon>Euteleostomi</taxon>
        <taxon>Actinopterygii</taxon>
        <taxon>Neopterygii</taxon>
        <taxon>Teleostei</taxon>
        <taxon>Neoteleostei</taxon>
        <taxon>Acanthomorphata</taxon>
        <taxon>Eupercaria</taxon>
        <taxon>Tetraodontiformes</taxon>
        <taxon>Tetradontoidea</taxon>
        <taxon>Tetraodontidae</taxon>
        <taxon>Tetraodon</taxon>
    </lineage>
</organism>
<reference evidence="2" key="2">
    <citation type="submission" date="2004-02" db="EMBL/GenBank/DDBJ databases">
        <authorList>
            <consortium name="Genoscope"/>
            <consortium name="Whitehead Institute Centre for Genome Research"/>
        </authorList>
    </citation>
    <scope>NUCLEOTIDE SEQUENCE</scope>
</reference>
<name>Q4SZG4_TETNG</name>
<keyword evidence="1" id="KW-0812">Transmembrane</keyword>
<feature type="transmembrane region" description="Helical" evidence="1">
    <location>
        <begin position="9"/>
        <end position="32"/>
    </location>
</feature>
<sequence>GRSVMGECLGVMCITITLPLHPTPLLIFLAVARLNRLNPWTD</sequence>
<reference evidence="2" key="1">
    <citation type="journal article" date="2004" name="Nature">
        <title>Genome duplication in the teleost fish Tetraodon nigroviridis reveals the early vertebrate proto-karyotype.</title>
        <authorList>
            <person name="Jaillon O."/>
            <person name="Aury J.-M."/>
            <person name="Brunet F."/>
            <person name="Petit J.-L."/>
            <person name="Stange-Thomann N."/>
            <person name="Mauceli E."/>
            <person name="Bouneau L."/>
            <person name="Fischer C."/>
            <person name="Ozouf-Costaz C."/>
            <person name="Bernot A."/>
            <person name="Nicaud S."/>
            <person name="Jaffe D."/>
            <person name="Fisher S."/>
            <person name="Lutfalla G."/>
            <person name="Dossat C."/>
            <person name="Segurens B."/>
            <person name="Dasilva C."/>
            <person name="Salanoubat M."/>
            <person name="Levy M."/>
            <person name="Boudet N."/>
            <person name="Castellano S."/>
            <person name="Anthouard V."/>
            <person name="Jubin C."/>
            <person name="Castelli V."/>
            <person name="Katinka M."/>
            <person name="Vacherie B."/>
            <person name="Biemont C."/>
            <person name="Skalli Z."/>
            <person name="Cattolico L."/>
            <person name="Poulain J."/>
            <person name="De Berardinis V."/>
            <person name="Cruaud C."/>
            <person name="Duprat S."/>
            <person name="Brottier P."/>
            <person name="Coutanceau J.-P."/>
            <person name="Gouzy J."/>
            <person name="Parra G."/>
            <person name="Lardier G."/>
            <person name="Chapple C."/>
            <person name="McKernan K.J."/>
            <person name="McEwan P."/>
            <person name="Bosak S."/>
            <person name="Kellis M."/>
            <person name="Volff J.-N."/>
            <person name="Guigo R."/>
            <person name="Zody M.C."/>
            <person name="Mesirov J."/>
            <person name="Lindblad-Toh K."/>
            <person name="Birren B."/>
            <person name="Nusbaum C."/>
            <person name="Kahn D."/>
            <person name="Robinson-Rechavi M."/>
            <person name="Laudet V."/>
            <person name="Schachter V."/>
            <person name="Quetier F."/>
            <person name="Saurin W."/>
            <person name="Scarpelli C."/>
            <person name="Wincker P."/>
            <person name="Lander E.S."/>
            <person name="Weissenbach J."/>
            <person name="Roest Crollius H."/>
        </authorList>
    </citation>
    <scope>NUCLEOTIDE SEQUENCE [LARGE SCALE GENOMIC DNA]</scope>
</reference>
<protein>
    <submittedName>
        <fullName evidence="2">(spotted green pufferfish) hypothetical protein</fullName>
    </submittedName>
</protein>
<gene>
    <name evidence="2" type="ORF">GSTENG00009852001</name>
</gene>
<comment type="caution">
    <text evidence="2">The sequence shown here is derived from an EMBL/GenBank/DDBJ whole genome shotgun (WGS) entry which is preliminary data.</text>
</comment>
<evidence type="ECO:0000313" key="2">
    <source>
        <dbReference type="EMBL" id="CAF93968.1"/>
    </source>
</evidence>